<accession>A0A8S4PPU2</accession>
<gene>
    <name evidence="3" type="ORF">OFUS_LOCUS19457</name>
</gene>
<dbReference type="Pfam" id="PF16808">
    <property type="entry name" value="PKcGMP_CC"/>
    <property type="match status" value="1"/>
</dbReference>
<sequence length="103" mass="12057">MLGCTLKELQLALREKIEEVQQRDNLIDELEAELDEKDEIIERLQNELDKYRSVLKPVTAQQNHIRFIDPKERTKRCAISAEPIKDSTAEELLTRVKRVPKTT</sequence>
<feature type="domain" description="cGMP-dependent protein kinase N-terminal coiled-coil" evidence="2">
    <location>
        <begin position="18"/>
        <end position="52"/>
    </location>
</feature>
<evidence type="ECO:0000256" key="1">
    <source>
        <dbReference type="SAM" id="Coils"/>
    </source>
</evidence>
<dbReference type="OrthoDB" id="6145996at2759"/>
<organism evidence="3 4">
    <name type="scientific">Owenia fusiformis</name>
    <name type="common">Polychaete worm</name>
    <dbReference type="NCBI Taxonomy" id="6347"/>
    <lineage>
        <taxon>Eukaryota</taxon>
        <taxon>Metazoa</taxon>
        <taxon>Spiralia</taxon>
        <taxon>Lophotrochozoa</taxon>
        <taxon>Annelida</taxon>
        <taxon>Polychaeta</taxon>
        <taxon>Sedentaria</taxon>
        <taxon>Canalipalpata</taxon>
        <taxon>Sabellida</taxon>
        <taxon>Oweniida</taxon>
        <taxon>Oweniidae</taxon>
        <taxon>Owenia</taxon>
    </lineage>
</organism>
<dbReference type="InterPro" id="IPR031831">
    <property type="entry name" value="PKcGMP_CC"/>
</dbReference>
<keyword evidence="1" id="KW-0175">Coiled coil</keyword>
<protein>
    <recommendedName>
        <fullName evidence="2">cGMP-dependent protein kinase N-terminal coiled-coil domain-containing protein</fullName>
    </recommendedName>
</protein>
<reference evidence="3" key="1">
    <citation type="submission" date="2022-03" db="EMBL/GenBank/DDBJ databases">
        <authorList>
            <person name="Martin C."/>
        </authorList>
    </citation>
    <scope>NUCLEOTIDE SEQUENCE</scope>
</reference>
<comment type="caution">
    <text evidence="3">The sequence shown here is derived from an EMBL/GenBank/DDBJ whole genome shotgun (WGS) entry which is preliminary data.</text>
</comment>
<dbReference type="EMBL" id="CAIIXF020000009">
    <property type="protein sequence ID" value="CAH1794820.1"/>
    <property type="molecule type" value="Genomic_DNA"/>
</dbReference>
<name>A0A8S4PPU2_OWEFU</name>
<feature type="non-terminal residue" evidence="3">
    <location>
        <position position="103"/>
    </location>
</feature>
<dbReference type="Gene3D" id="1.20.5.170">
    <property type="match status" value="1"/>
</dbReference>
<evidence type="ECO:0000313" key="4">
    <source>
        <dbReference type="Proteomes" id="UP000749559"/>
    </source>
</evidence>
<dbReference type="Proteomes" id="UP000749559">
    <property type="component" value="Unassembled WGS sequence"/>
</dbReference>
<keyword evidence="4" id="KW-1185">Reference proteome</keyword>
<feature type="coiled-coil region" evidence="1">
    <location>
        <begin position="13"/>
        <end position="61"/>
    </location>
</feature>
<dbReference type="AlphaFoldDB" id="A0A8S4PPU2"/>
<proteinExistence type="predicted"/>
<evidence type="ECO:0000313" key="3">
    <source>
        <dbReference type="EMBL" id="CAH1794820.1"/>
    </source>
</evidence>
<dbReference type="CDD" id="cd12086">
    <property type="entry name" value="DD_cGKI-beta"/>
    <property type="match status" value="1"/>
</dbReference>
<evidence type="ECO:0000259" key="2">
    <source>
        <dbReference type="Pfam" id="PF16808"/>
    </source>
</evidence>